<proteinExistence type="predicted"/>
<protein>
    <submittedName>
        <fullName evidence="1">Uncharacterized protein</fullName>
    </submittedName>
</protein>
<dbReference type="STRING" id="414684.RC1_2435"/>
<evidence type="ECO:0000313" key="2">
    <source>
        <dbReference type="Proteomes" id="UP000001591"/>
    </source>
</evidence>
<reference evidence="1 2" key="1">
    <citation type="journal article" date="2010" name="BMC Genomics">
        <title>Metabolic flexibility revealed in the genome of the cyst-forming alpha-1 proteobacterium Rhodospirillum centenum.</title>
        <authorList>
            <person name="Lu Y.K."/>
            <person name="Marden J."/>
            <person name="Han M."/>
            <person name="Swingley W.D."/>
            <person name="Mastrian S.D."/>
            <person name="Chowdhury S.R."/>
            <person name="Hao J."/>
            <person name="Helmy T."/>
            <person name="Kim S."/>
            <person name="Kurdoglu A.A."/>
            <person name="Matthies H.J."/>
            <person name="Rollo D."/>
            <person name="Stothard P."/>
            <person name="Blankenship R.E."/>
            <person name="Bauer C.E."/>
            <person name="Touchman J.W."/>
        </authorList>
    </citation>
    <scope>NUCLEOTIDE SEQUENCE [LARGE SCALE GENOMIC DNA]</scope>
    <source>
        <strain evidence="2">ATCC 51521 / SW</strain>
    </source>
</reference>
<dbReference type="SUPFAM" id="SSF47413">
    <property type="entry name" value="lambda repressor-like DNA-binding domains"/>
    <property type="match status" value="1"/>
</dbReference>
<dbReference type="KEGG" id="rce:RC1_2435"/>
<sequence>MTMDTPSDPAGGSFEDFLDDLGIREEVYGAALKEVIAWQLDQARSGLGTSKAALARRMHTSRTQVDRVLDPANVAVSLETLDRAARALGKRLEIRLVDADDA</sequence>
<organism evidence="1 2">
    <name type="scientific">Rhodospirillum centenum (strain ATCC 51521 / SW)</name>
    <dbReference type="NCBI Taxonomy" id="414684"/>
    <lineage>
        <taxon>Bacteria</taxon>
        <taxon>Pseudomonadati</taxon>
        <taxon>Pseudomonadota</taxon>
        <taxon>Alphaproteobacteria</taxon>
        <taxon>Rhodospirillales</taxon>
        <taxon>Rhodospirillaceae</taxon>
        <taxon>Rhodospirillum</taxon>
    </lineage>
</organism>
<dbReference type="Gene3D" id="1.10.260.40">
    <property type="entry name" value="lambda repressor-like DNA-binding domains"/>
    <property type="match status" value="1"/>
</dbReference>
<dbReference type="RefSeq" id="WP_012567600.1">
    <property type="nucleotide sequence ID" value="NC_011420.2"/>
</dbReference>
<keyword evidence="2" id="KW-1185">Reference proteome</keyword>
<dbReference type="InterPro" id="IPR010982">
    <property type="entry name" value="Lambda_DNA-bd_dom_sf"/>
</dbReference>
<dbReference type="AlphaFoldDB" id="B6IUJ3"/>
<name>B6IUJ3_RHOCS</name>
<dbReference type="HOGENOM" id="CLU_153953_1_0_5"/>
<dbReference type="GO" id="GO:0003677">
    <property type="term" value="F:DNA binding"/>
    <property type="evidence" value="ECO:0007669"/>
    <property type="project" value="InterPro"/>
</dbReference>
<accession>B6IUJ3</accession>
<evidence type="ECO:0000313" key="1">
    <source>
        <dbReference type="EMBL" id="ACI99818.1"/>
    </source>
</evidence>
<gene>
    <name evidence="1" type="ordered locus">RC1_2435</name>
</gene>
<dbReference type="Proteomes" id="UP000001591">
    <property type="component" value="Chromosome"/>
</dbReference>
<dbReference type="eggNOG" id="COG3093">
    <property type="taxonomic scope" value="Bacteria"/>
</dbReference>
<dbReference type="EMBL" id="CP000613">
    <property type="protein sequence ID" value="ACI99818.1"/>
    <property type="molecule type" value="Genomic_DNA"/>
</dbReference>